<dbReference type="SUPFAM" id="SSF55874">
    <property type="entry name" value="ATPase domain of HSP90 chaperone/DNA topoisomerase II/histidine kinase"/>
    <property type="match status" value="1"/>
</dbReference>
<dbReference type="SMART" id="SM00065">
    <property type="entry name" value="GAF"/>
    <property type="match status" value="1"/>
</dbReference>
<dbReference type="InterPro" id="IPR029016">
    <property type="entry name" value="GAF-like_dom_sf"/>
</dbReference>
<accession>A0ABW7FUH1</accession>
<feature type="chain" id="PRO_5046716514" description="histidine kinase" evidence="5">
    <location>
        <begin position="31"/>
        <end position="1288"/>
    </location>
</feature>
<proteinExistence type="predicted"/>
<dbReference type="InterPro" id="IPR004358">
    <property type="entry name" value="Sig_transdc_His_kin-like_C"/>
</dbReference>
<evidence type="ECO:0000256" key="4">
    <source>
        <dbReference type="SAM" id="Coils"/>
    </source>
</evidence>
<organism evidence="7 8">
    <name type="scientific">Roseateles rivi</name>
    <dbReference type="NCBI Taxonomy" id="3299028"/>
    <lineage>
        <taxon>Bacteria</taxon>
        <taxon>Pseudomonadati</taxon>
        <taxon>Pseudomonadota</taxon>
        <taxon>Betaproteobacteria</taxon>
        <taxon>Burkholderiales</taxon>
        <taxon>Sphaerotilaceae</taxon>
        <taxon>Roseateles</taxon>
    </lineage>
</organism>
<feature type="coiled-coil region" evidence="4">
    <location>
        <begin position="840"/>
        <end position="877"/>
    </location>
</feature>
<gene>
    <name evidence="7" type="ORF">ACG0Z6_06925</name>
</gene>
<dbReference type="Gene3D" id="1.10.287.130">
    <property type="match status" value="1"/>
</dbReference>
<dbReference type="Proteomes" id="UP001606099">
    <property type="component" value="Unassembled WGS sequence"/>
</dbReference>
<feature type="signal peptide" evidence="5">
    <location>
        <begin position="1"/>
        <end position="30"/>
    </location>
</feature>
<sequence length="1288" mass="141232">MSKAQLAVLRRLVGLWLCVALCGATDGVQAQSLQAQRFMPLPADVSLPSDSVSRMLQARDGQVWLGTAAGLVRYDGRRLRVFAAQPGGLSHPYVTALLQDEQGGLWVGTHQGLNHVDPSTERLRRVDAPSELAEGWVRGLASAGTQRLWVIVNDALYLYHRDKQRWQRWQPETQEGLQGAQALTSDGEGGVWVAHQHFVWHIDSRGRVQQQLDVSESLRGLAPREREVRVLLRDPKGRLWLGLTGGVRVWDVSAEPARALPDPGLPRGLVYDMLWARDASLWVGMGGSQGLVRWREGQTLQRFGHQHGVQGSLPGDSISALLQDRNGTLWVGCWDQGLGLADLAHEGISRYVFVPGEARGLSSDMVQAFADGPTPEQLWVGTYGGGLNLLSLSDGHSQRVPEGQLPLRHIKALLREPDGSLWVGGDHGLWRWDPRSRRSTAVQLLGEGALLASINTLARGPDGRLWAGTGQGLLQVDTQRLQAQWLVLPGQGNRPMPVDSLHADHHGRLWVGAKRGLWLQAAAGQDFQALPLAPSLRAAAAGPVAVHVVREAPDGRIWLATYQGLMQATLVPGGWEVSHPAGQLAELSQTVFESLELDEQGVLWLGNEHELLRWDPASDSLRSYPAQDWFGRGFNFGASHKGPGGSLYFGGPGVVRLQPSMFGSDAHAPDLVLSDLRLFNHSLQTPTAASGVEAALHRLTGDVPSSRLRQISLQPQDSMVSFEFSALHFARPSLNRYAWKLEGFDETWIPGQKDRAVATYTNLDPGRYVLMAKAANPDGRWSAPQKILEIEVLPPWWRTWWFRTLVVLALLGLGAAALRWRLRDALRQRHVLELEVQARTAQIQEQGRQLSLEKREAEQQRERAEQARLDIARLGEIGRDISAAHNEDEVLERLCQQAFTLLDLSALVVAQVDESTSELQLQRVIERGQHRLLAPLSLQDAAAHPAVRCALQAQDLQLASGSGGLQASVYVPMVQQGRVVGVLGAHRSAAWTSVDLDMLRTLGAYAAVAFDKLQAYGRLQQARSLLMQQEKLAALGGLVAGVAHELNTPIGNSLLVSTTLKDTTQDFNRQLQQPGLRRSALQEFCEHVSEAATLLQRSLEQAASMISGFKQLAVDQASEQRRNFELATLCQEVAQTLDRRLYRGGHQLMLQVAPDLHMDSYPGPLGQVLNNLVINAQLHGFDGQRSGLVRISAHSSGAQSLRLEVMDNGRGMSAEHLKRVFEPFFTTRMGRGGSGLGMHICYTIVTGLLGGQIRVLSEPGQGTRVIMDLPLQAPQHKPAADQSPQSSG</sequence>
<dbReference type="Pfam" id="PF07495">
    <property type="entry name" value="Y_Y_Y"/>
    <property type="match status" value="1"/>
</dbReference>
<dbReference type="InterPro" id="IPR003661">
    <property type="entry name" value="HisK_dim/P_dom"/>
</dbReference>
<evidence type="ECO:0000256" key="3">
    <source>
        <dbReference type="ARBA" id="ARBA00022553"/>
    </source>
</evidence>
<keyword evidence="8" id="KW-1185">Reference proteome</keyword>
<dbReference type="SMART" id="SM00387">
    <property type="entry name" value="HATPase_c"/>
    <property type="match status" value="1"/>
</dbReference>
<reference evidence="7 8" key="1">
    <citation type="submission" date="2024-08" db="EMBL/GenBank/DDBJ databases">
        <authorList>
            <person name="Lu H."/>
        </authorList>
    </citation>
    <scope>NUCLEOTIDE SEQUENCE [LARGE SCALE GENOMIC DNA]</scope>
    <source>
        <strain evidence="7 8">BYS180W</strain>
    </source>
</reference>
<dbReference type="InterPro" id="IPR005467">
    <property type="entry name" value="His_kinase_dom"/>
</dbReference>
<comment type="catalytic activity">
    <reaction evidence="1">
        <text>ATP + protein L-histidine = ADP + protein N-phospho-L-histidine.</text>
        <dbReference type="EC" id="2.7.13.3"/>
    </reaction>
</comment>
<dbReference type="EC" id="2.7.13.3" evidence="2"/>
<evidence type="ECO:0000259" key="6">
    <source>
        <dbReference type="PROSITE" id="PS50109"/>
    </source>
</evidence>
<dbReference type="Pfam" id="PF13185">
    <property type="entry name" value="GAF_2"/>
    <property type="match status" value="1"/>
</dbReference>
<dbReference type="Gene3D" id="2.60.40.10">
    <property type="entry name" value="Immunoglobulins"/>
    <property type="match status" value="1"/>
</dbReference>
<dbReference type="SUPFAM" id="SSF55781">
    <property type="entry name" value="GAF domain-like"/>
    <property type="match status" value="1"/>
</dbReference>
<evidence type="ECO:0000313" key="8">
    <source>
        <dbReference type="Proteomes" id="UP001606099"/>
    </source>
</evidence>
<dbReference type="InterPro" id="IPR011123">
    <property type="entry name" value="Y_Y_Y"/>
</dbReference>
<dbReference type="PANTHER" id="PTHR43547:SF2">
    <property type="entry name" value="HYBRID SIGNAL TRANSDUCTION HISTIDINE KINASE C"/>
    <property type="match status" value="1"/>
</dbReference>
<dbReference type="Pfam" id="PF07494">
    <property type="entry name" value="Reg_prop"/>
    <property type="match status" value="3"/>
</dbReference>
<keyword evidence="3" id="KW-0597">Phosphoprotein</keyword>
<dbReference type="Pfam" id="PF02518">
    <property type="entry name" value="HATPase_c"/>
    <property type="match status" value="1"/>
</dbReference>
<name>A0ABW7FUH1_9BURK</name>
<dbReference type="Gene3D" id="3.30.450.40">
    <property type="match status" value="1"/>
</dbReference>
<dbReference type="PRINTS" id="PR00344">
    <property type="entry name" value="BCTRLSENSOR"/>
</dbReference>
<protein>
    <recommendedName>
        <fullName evidence="2">histidine kinase</fullName>
        <ecNumber evidence="2">2.7.13.3</ecNumber>
    </recommendedName>
</protein>
<keyword evidence="5" id="KW-0732">Signal</keyword>
<dbReference type="InterPro" id="IPR036890">
    <property type="entry name" value="HATPase_C_sf"/>
</dbReference>
<dbReference type="InterPro" id="IPR003018">
    <property type="entry name" value="GAF"/>
</dbReference>
<keyword evidence="4" id="KW-0175">Coiled coil</keyword>
<dbReference type="Gene3D" id="3.30.565.10">
    <property type="entry name" value="Histidine kinase-like ATPase, C-terminal domain"/>
    <property type="match status" value="1"/>
</dbReference>
<comment type="caution">
    <text evidence="7">The sequence shown here is derived from an EMBL/GenBank/DDBJ whole genome shotgun (WGS) entry which is preliminary data.</text>
</comment>
<evidence type="ECO:0000256" key="1">
    <source>
        <dbReference type="ARBA" id="ARBA00000085"/>
    </source>
</evidence>
<evidence type="ECO:0000256" key="2">
    <source>
        <dbReference type="ARBA" id="ARBA00012438"/>
    </source>
</evidence>
<evidence type="ECO:0000256" key="5">
    <source>
        <dbReference type="SAM" id="SignalP"/>
    </source>
</evidence>
<dbReference type="EMBL" id="JBIGHZ010000002">
    <property type="protein sequence ID" value="MFG6447980.1"/>
    <property type="molecule type" value="Genomic_DNA"/>
</dbReference>
<dbReference type="CDD" id="cd00082">
    <property type="entry name" value="HisKA"/>
    <property type="match status" value="1"/>
</dbReference>
<dbReference type="InterPro" id="IPR013783">
    <property type="entry name" value="Ig-like_fold"/>
</dbReference>
<feature type="domain" description="Histidine kinase" evidence="6">
    <location>
        <begin position="1041"/>
        <end position="1273"/>
    </location>
</feature>
<dbReference type="Gene3D" id="2.130.10.10">
    <property type="entry name" value="YVTN repeat-like/Quinoprotein amine dehydrogenase"/>
    <property type="match status" value="3"/>
</dbReference>
<dbReference type="InterPro" id="IPR011110">
    <property type="entry name" value="Reg_prop"/>
</dbReference>
<dbReference type="PANTHER" id="PTHR43547">
    <property type="entry name" value="TWO-COMPONENT HISTIDINE KINASE"/>
    <property type="match status" value="1"/>
</dbReference>
<dbReference type="PROSITE" id="PS50109">
    <property type="entry name" value="HIS_KIN"/>
    <property type="match status" value="1"/>
</dbReference>
<dbReference type="InterPro" id="IPR003594">
    <property type="entry name" value="HATPase_dom"/>
</dbReference>
<dbReference type="SUPFAM" id="SSF63829">
    <property type="entry name" value="Calcium-dependent phosphotriesterase"/>
    <property type="match status" value="2"/>
</dbReference>
<dbReference type="InterPro" id="IPR015943">
    <property type="entry name" value="WD40/YVTN_repeat-like_dom_sf"/>
</dbReference>
<evidence type="ECO:0000313" key="7">
    <source>
        <dbReference type="EMBL" id="MFG6447980.1"/>
    </source>
</evidence>